<sequence length="82" mass="9374">MSSKFVPIKNPSLRETPRSQLAPILPSPPTESLVDWLEKTGRMSVREVLDEDFVDDDADISELMEGNDDNYEEEEDSMDDQQ</sequence>
<reference evidence="2 3" key="1">
    <citation type="submission" date="2023-01" db="EMBL/GenBank/DDBJ databases">
        <title>Novel diversity within Roseofilum (Cyanobacteria; Desertifilaceae) from marine benthic mats with descriptions of four novel species.</title>
        <authorList>
            <person name="Wang Y."/>
            <person name="Berthold D.E."/>
            <person name="Hu J."/>
            <person name="Lefler F.W."/>
            <person name="Laughinghouse H.D. IV."/>
        </authorList>
    </citation>
    <scope>NUCLEOTIDE SEQUENCE [LARGE SCALE GENOMIC DNA]</scope>
    <source>
        <strain evidence="2 3">BLCC-M91</strain>
    </source>
</reference>
<feature type="region of interest" description="Disordered" evidence="1">
    <location>
        <begin position="54"/>
        <end position="82"/>
    </location>
</feature>
<dbReference type="Proteomes" id="UP001231370">
    <property type="component" value="Unassembled WGS sequence"/>
</dbReference>
<keyword evidence="3" id="KW-1185">Reference proteome</keyword>
<proteinExistence type="predicted"/>
<dbReference type="EMBL" id="JAQPOK010000118">
    <property type="protein sequence ID" value="MDJ1180347.1"/>
    <property type="molecule type" value="Genomic_DNA"/>
</dbReference>
<dbReference type="RefSeq" id="WP_283763649.1">
    <property type="nucleotide sequence ID" value="NZ_JAQPOK010000118.1"/>
</dbReference>
<gene>
    <name evidence="2" type="ORF">PJF56_15895</name>
</gene>
<comment type="caution">
    <text evidence="2">The sequence shown here is derived from an EMBL/GenBank/DDBJ whole genome shotgun (WGS) entry which is preliminary data.</text>
</comment>
<accession>A0ABT7BMC3</accession>
<evidence type="ECO:0000313" key="3">
    <source>
        <dbReference type="Proteomes" id="UP001231370"/>
    </source>
</evidence>
<organism evidence="2 3">
    <name type="scientific">Roseofilum halophilum BLCC-M91</name>
    <dbReference type="NCBI Taxonomy" id="3022259"/>
    <lineage>
        <taxon>Bacteria</taxon>
        <taxon>Bacillati</taxon>
        <taxon>Cyanobacteriota</taxon>
        <taxon>Cyanophyceae</taxon>
        <taxon>Desertifilales</taxon>
        <taxon>Desertifilaceae</taxon>
        <taxon>Roseofilum</taxon>
        <taxon>Roseofilum halophilum</taxon>
    </lineage>
</organism>
<protein>
    <submittedName>
        <fullName evidence="2">DUF3134 family protein</fullName>
    </submittedName>
</protein>
<dbReference type="Pfam" id="PF11332">
    <property type="entry name" value="DUF3134"/>
    <property type="match status" value="1"/>
</dbReference>
<evidence type="ECO:0000313" key="2">
    <source>
        <dbReference type="EMBL" id="MDJ1180347.1"/>
    </source>
</evidence>
<dbReference type="InterPro" id="IPR021481">
    <property type="entry name" value="DUF3134"/>
</dbReference>
<name>A0ABT7BMC3_9CYAN</name>
<evidence type="ECO:0000256" key="1">
    <source>
        <dbReference type="SAM" id="MobiDB-lite"/>
    </source>
</evidence>
<feature type="region of interest" description="Disordered" evidence="1">
    <location>
        <begin position="1"/>
        <end position="26"/>
    </location>
</feature>